<protein>
    <submittedName>
        <fullName evidence="1">Uncharacterized protein</fullName>
    </submittedName>
</protein>
<evidence type="ECO:0000313" key="1">
    <source>
        <dbReference type="EMBL" id="ACB32908.1"/>
    </source>
</evidence>
<sequence>MAGASVLSAPAGGRSGRLEDWGIGEDAGQSIQAMLAAGYTDITCDTNCTIVTPVRVETDGVTLRLRCKVTWRGQQPRGVTAERLTGVITVNGSLSGIELTLPLAAAISDGGETVQLSDVSAFSVGDHWRVRPERSEWGPLSYLLQVTAVDLLARTVTFDYRSAWPVAAGTPYVFQQVIPVRNTSIFIQELEYATLETRTSGVAGIGEQYSIGGSAVIGKARNTKQPAVMKRWCVGGTSSMRDLIKPQDVVTGGMGYGIQLIHCRHERSTDTRATAARHVIDWSGCAHCSADGMYDTGPLTGIASFSCHQSFDHDNVLTNFDGWLSWANDPVFGQAMKRMAARNGIARGQLGTFNTSPDCTFEDIQVVGDVVLNIDGLTLRRVVESGGSSRFSQSSALSARKTAEVHDCTLSPWLNGDWVGASVTTPILFRGGRIGPMNEAVLRGTRIESVGTVWHARATPGQPAWVYTPEVSLNGTFEYTPWRIVGTASRFTASGRVTNYSDSENGFVDSRISSGWNEIRLSAMQFSGRDARARYIRWSGAGGTLKLTVEGSTASAGRIDINDAIGHDGAVRFSNCSHVGTAISRPPASPLVSYYNELNR</sequence>
<accession>B1XZR2</accession>
<name>B1XZR2_LEPCP</name>
<reference evidence="1 2" key="1">
    <citation type="submission" date="2008-03" db="EMBL/GenBank/DDBJ databases">
        <title>Complete sequence of Leptothrix cholodnii SP-6.</title>
        <authorList>
            <consortium name="US DOE Joint Genome Institute"/>
            <person name="Copeland A."/>
            <person name="Lucas S."/>
            <person name="Lapidus A."/>
            <person name="Glavina del Rio T."/>
            <person name="Dalin E."/>
            <person name="Tice H."/>
            <person name="Bruce D."/>
            <person name="Goodwin L."/>
            <person name="Pitluck S."/>
            <person name="Chertkov O."/>
            <person name="Brettin T."/>
            <person name="Detter J.C."/>
            <person name="Han C."/>
            <person name="Kuske C.R."/>
            <person name="Schmutz J."/>
            <person name="Larimer F."/>
            <person name="Land M."/>
            <person name="Hauser L."/>
            <person name="Kyrpides N."/>
            <person name="Lykidis A."/>
            <person name="Emerson D."/>
            <person name="Richardson P."/>
        </authorList>
    </citation>
    <scope>NUCLEOTIDE SEQUENCE [LARGE SCALE GENOMIC DNA]</scope>
    <source>
        <strain evidence="2">ATCC 51168 / LMG 8142 / SP-6</strain>
    </source>
</reference>
<dbReference type="EMBL" id="CP001013">
    <property type="protein sequence ID" value="ACB32908.1"/>
    <property type="molecule type" value="Genomic_DNA"/>
</dbReference>
<organism evidence="1 2">
    <name type="scientific">Leptothrix cholodnii (strain ATCC 51168 / LMG 8142 / SP-6)</name>
    <name type="common">Leptothrix discophora (strain SP-6)</name>
    <dbReference type="NCBI Taxonomy" id="395495"/>
    <lineage>
        <taxon>Bacteria</taxon>
        <taxon>Pseudomonadati</taxon>
        <taxon>Pseudomonadota</taxon>
        <taxon>Betaproteobacteria</taxon>
        <taxon>Burkholderiales</taxon>
        <taxon>Sphaerotilaceae</taxon>
        <taxon>Leptothrix</taxon>
    </lineage>
</organism>
<proteinExistence type="predicted"/>
<dbReference type="KEGG" id="lch:Lcho_0633"/>
<dbReference type="OrthoDB" id="9806925at2"/>
<dbReference type="Proteomes" id="UP000001693">
    <property type="component" value="Chromosome"/>
</dbReference>
<dbReference type="eggNOG" id="ENOG502Z9IW">
    <property type="taxonomic scope" value="Bacteria"/>
</dbReference>
<dbReference type="STRING" id="395495.Lcho_0633"/>
<evidence type="ECO:0000313" key="2">
    <source>
        <dbReference type="Proteomes" id="UP000001693"/>
    </source>
</evidence>
<dbReference type="AlphaFoldDB" id="B1XZR2"/>
<dbReference type="HOGENOM" id="CLU_454777_0_0_4"/>
<gene>
    <name evidence="1" type="ordered locus">Lcho_0633</name>
</gene>
<keyword evidence="2" id="KW-1185">Reference proteome</keyword>
<dbReference type="RefSeq" id="WP_012345670.1">
    <property type="nucleotide sequence ID" value="NC_010524.1"/>
</dbReference>